<evidence type="ECO:0008006" key="5">
    <source>
        <dbReference type="Google" id="ProtNLM"/>
    </source>
</evidence>
<keyword evidence="4" id="KW-1185">Reference proteome</keyword>
<dbReference type="OrthoDB" id="407410at2759"/>
<dbReference type="EMBL" id="KV442019">
    <property type="protein sequence ID" value="OAQ33962.1"/>
    <property type="molecule type" value="Genomic_DNA"/>
</dbReference>
<organism evidence="3 4">
    <name type="scientific">Linnemannia elongata AG-77</name>
    <dbReference type="NCBI Taxonomy" id="1314771"/>
    <lineage>
        <taxon>Eukaryota</taxon>
        <taxon>Fungi</taxon>
        <taxon>Fungi incertae sedis</taxon>
        <taxon>Mucoromycota</taxon>
        <taxon>Mortierellomycotina</taxon>
        <taxon>Mortierellomycetes</taxon>
        <taxon>Mortierellales</taxon>
        <taxon>Mortierellaceae</taxon>
        <taxon>Linnemannia</taxon>
    </lineage>
</organism>
<proteinExistence type="predicted"/>
<dbReference type="InterPro" id="IPR042042">
    <property type="entry name" value="Tip20p_domB"/>
</dbReference>
<dbReference type="Gene3D" id="1.20.58.1420">
    <property type="entry name" value="Dsl1p vesicle tethering complex, Tip20p subunit, domain B"/>
    <property type="match status" value="1"/>
</dbReference>
<dbReference type="GO" id="GO:0060628">
    <property type="term" value="P:regulation of ER to Golgi vesicle-mediated transport"/>
    <property type="evidence" value="ECO:0007669"/>
    <property type="project" value="TreeGrafter"/>
</dbReference>
<dbReference type="GO" id="GO:0006888">
    <property type="term" value="P:endoplasmic reticulum to Golgi vesicle-mediated transport"/>
    <property type="evidence" value="ECO:0007669"/>
    <property type="project" value="InterPro"/>
</dbReference>
<protein>
    <recommendedName>
        <fullName evidence="5">RINT-1 family protein</fullName>
    </recommendedName>
</protein>
<dbReference type="Gene3D" id="1.20.58.670">
    <property type="entry name" value="Dsl1p vesicle tethering complex, Tip20p subunit, domain D"/>
    <property type="match status" value="1"/>
</dbReference>
<dbReference type="InterPro" id="IPR042044">
    <property type="entry name" value="EXOC6PINT-1/Sec15/Tip20_C_dom2"/>
</dbReference>
<dbReference type="PANTHER" id="PTHR13520:SF0">
    <property type="entry name" value="RAD50-INTERACTING PROTEIN 1"/>
    <property type="match status" value="1"/>
</dbReference>
<keyword evidence="1" id="KW-0175">Coiled coil</keyword>
<dbReference type="GO" id="GO:0006890">
    <property type="term" value="P:retrograde vesicle-mediated transport, Golgi to endoplasmic reticulum"/>
    <property type="evidence" value="ECO:0007669"/>
    <property type="project" value="InterPro"/>
</dbReference>
<feature type="region of interest" description="Disordered" evidence="2">
    <location>
        <begin position="592"/>
        <end position="611"/>
    </location>
</feature>
<evidence type="ECO:0000313" key="4">
    <source>
        <dbReference type="Proteomes" id="UP000078512"/>
    </source>
</evidence>
<dbReference type="PANTHER" id="PTHR13520">
    <property type="entry name" value="RAD50-INTERACTING PROTEIN 1 RINT-1"/>
    <property type="match status" value="1"/>
</dbReference>
<dbReference type="PROSITE" id="PS51386">
    <property type="entry name" value="RINT1_TIP20"/>
    <property type="match status" value="1"/>
</dbReference>
<dbReference type="AlphaFoldDB" id="A0A197K8F1"/>
<accession>A0A197K8F1</accession>
<dbReference type="Proteomes" id="UP000078512">
    <property type="component" value="Unassembled WGS sequence"/>
</dbReference>
<dbReference type="GO" id="GO:0070939">
    <property type="term" value="C:Dsl1/NZR complex"/>
    <property type="evidence" value="ECO:0007669"/>
    <property type="project" value="InterPro"/>
</dbReference>
<dbReference type="Pfam" id="PF04437">
    <property type="entry name" value="RINT1_TIP1"/>
    <property type="match status" value="1"/>
</dbReference>
<sequence>MASLALHPPTAASSYNDHDQDQGKAALPPPTHNSNVVVFEQTIDVEEDVADFFNARFNSREDLANIKSVLQKQAAIGDELNHKLEESKKRTAQALKTAQNVSKASLDSLQNLESSALDLEEQMEHSEAFASGKNNKRDQRSLIEELSDLQSRVQALQDAKRYILIISRTQQLIAETRGLLESSTSKALVPYGSLAELSRSVKATLGGNNTKLEAFLTASVDSLLQELKASLAKKFQASLDAIGWPKPIPDGFALSEQQQDDFEGAFKELLLLQEPTFGPLDRSDNKPYPPLLAIEQMAAPLILRFRYHFDGKRPTNRLDKPEWYLTHILELIKDHSPFLQNFVQGIVQNTEYREYDAKNDFTRLLLGAVERKIRNSVPDMLSSPEILSHAIHETLRFDKTLRDSELYIPPGQTSEWQGTVQVYLNNRAWLKTWLRAEKEFSVARYNQIMDDEDAWQPAYESLGEKDLIIPTKSAEKLMDHLGIVTERYRPLTVLEHRTFLLDVQLDILIAYHRHIRGLVDQYESMTYSFVRVMPGAVSAEELASMGVEGLRNLCQWLFSVEYVSSILKDWSEDIFFLELYKEISERTQKVVNPIHSENEDSEAEDEPEKKLDENGTIFDESVRGFTQLSKRIQDLIIRNVTKEVFSNMKPYVSLASWPQIEFSTVDSLQPHSPAQQDPYLSSFQESSDDVSPELYQPLNILTHSFEFLATTLPTKHFTNLYRQISIEMQDYLWQRVMMKNSFSELGGLQFTRDIRIGLWGAGRRWIKKPENYHRKLRDACILLSLQSAKANSPPPLTFDQDPLSRQQQEQQPLYAKRTLAQIMAVLFDEDLTPDVVRAKLEEIGVMHLGLTEARDVIRRRVECWR</sequence>
<name>A0A197K8F1_9FUNG</name>
<dbReference type="InterPro" id="IPR007528">
    <property type="entry name" value="RINT1_Tip20"/>
</dbReference>
<evidence type="ECO:0000256" key="2">
    <source>
        <dbReference type="SAM" id="MobiDB-lite"/>
    </source>
</evidence>
<evidence type="ECO:0000256" key="1">
    <source>
        <dbReference type="SAM" id="Coils"/>
    </source>
</evidence>
<dbReference type="STRING" id="1314771.A0A197K8F1"/>
<feature type="region of interest" description="Disordered" evidence="2">
    <location>
        <begin position="1"/>
        <end position="33"/>
    </location>
</feature>
<gene>
    <name evidence="3" type="ORF">K457DRAFT_134283</name>
</gene>
<reference evidence="3 4" key="1">
    <citation type="submission" date="2016-05" db="EMBL/GenBank/DDBJ databases">
        <title>Genome sequencing reveals origins of a unique bacterial endosymbiosis in the earliest lineages of terrestrial Fungi.</title>
        <authorList>
            <consortium name="DOE Joint Genome Institute"/>
            <person name="Uehling J."/>
            <person name="Gryganskyi A."/>
            <person name="Hameed K."/>
            <person name="Tschaplinski T."/>
            <person name="Misztal P."/>
            <person name="Wu S."/>
            <person name="Desiro A."/>
            <person name="Vande Pol N."/>
            <person name="Du Z.-Y."/>
            <person name="Zienkiewicz A."/>
            <person name="Zienkiewicz K."/>
            <person name="Morin E."/>
            <person name="Tisserant E."/>
            <person name="Splivallo R."/>
            <person name="Hainaut M."/>
            <person name="Henrissat B."/>
            <person name="Ohm R."/>
            <person name="Kuo A."/>
            <person name="Yan J."/>
            <person name="Lipzen A."/>
            <person name="Nolan M."/>
            <person name="Labutti K."/>
            <person name="Barry K."/>
            <person name="Goldstein A."/>
            <person name="Labbe J."/>
            <person name="Schadt C."/>
            <person name="Tuskan G."/>
            <person name="Grigoriev I."/>
            <person name="Martin F."/>
            <person name="Vilgalys R."/>
            <person name="Bonito G."/>
        </authorList>
    </citation>
    <scope>NUCLEOTIDE SEQUENCE [LARGE SCALE GENOMIC DNA]</scope>
    <source>
        <strain evidence="3 4">AG-77</strain>
    </source>
</reference>
<evidence type="ECO:0000313" key="3">
    <source>
        <dbReference type="EMBL" id="OAQ33962.1"/>
    </source>
</evidence>
<feature type="coiled-coil region" evidence="1">
    <location>
        <begin position="109"/>
        <end position="159"/>
    </location>
</feature>